<dbReference type="Proteomes" id="UP000309952">
    <property type="component" value="Chromosome"/>
</dbReference>
<organism evidence="2 3">
    <name type="scientific">Brevundimonas vancanneytii</name>
    <dbReference type="NCBI Taxonomy" id="1325724"/>
    <lineage>
        <taxon>Bacteria</taxon>
        <taxon>Pseudomonadati</taxon>
        <taxon>Pseudomonadota</taxon>
        <taxon>Alphaproteobacteria</taxon>
        <taxon>Caulobacterales</taxon>
        <taxon>Caulobacteraceae</taxon>
        <taxon>Brevundimonas</taxon>
    </lineage>
</organism>
<dbReference type="GO" id="GO:0008762">
    <property type="term" value="F:UDP-N-acetylmuramate dehydrogenase activity"/>
    <property type="evidence" value="ECO:0007669"/>
    <property type="project" value="InterPro"/>
</dbReference>
<gene>
    <name evidence="2" type="ORF">NCTC9239_02426</name>
</gene>
<keyword evidence="3" id="KW-1185">Reference proteome</keyword>
<dbReference type="EMBL" id="LR588407">
    <property type="protein sequence ID" value="VTO17429.1"/>
    <property type="molecule type" value="Genomic_DNA"/>
</dbReference>
<evidence type="ECO:0000259" key="1">
    <source>
        <dbReference type="Pfam" id="PF02873"/>
    </source>
</evidence>
<dbReference type="Gene3D" id="3.90.78.10">
    <property type="entry name" value="UDP-N-acetylenolpyruvoylglucosamine reductase, C-terminal domain"/>
    <property type="match status" value="1"/>
</dbReference>
<feature type="domain" description="UDP-N-acetylenolpyruvoylglucosamine reductase C-terminal" evidence="1">
    <location>
        <begin position="1"/>
        <end position="38"/>
    </location>
</feature>
<dbReference type="InterPro" id="IPR011601">
    <property type="entry name" value="MurB_C"/>
</dbReference>
<dbReference type="Pfam" id="PF02873">
    <property type="entry name" value="MurB_C"/>
    <property type="match status" value="1"/>
</dbReference>
<dbReference type="InterPro" id="IPR036635">
    <property type="entry name" value="MurB_C_sf"/>
</dbReference>
<accession>A0A4P1KDB1</accession>
<sequence length="112" mass="12169">MINPGEATAADIEGLGEAVRADVLAKTGVQLNWEIKRIGASVILLPLWEKVARQGRMRGVDATFPNPGPNLSRSPSFLAPLIRLAPQATFSLKGRRKRVTNFLPRPRIVSTG</sequence>
<proteinExistence type="predicted"/>
<dbReference type="SUPFAM" id="SSF56194">
    <property type="entry name" value="Uridine diphospho-N-Acetylenolpyruvylglucosamine reductase, MurB, C-terminal domain"/>
    <property type="match status" value="1"/>
</dbReference>
<dbReference type="KEGG" id="bvy:NCTC9239_02426"/>
<evidence type="ECO:0000313" key="3">
    <source>
        <dbReference type="Proteomes" id="UP000309952"/>
    </source>
</evidence>
<evidence type="ECO:0000313" key="2">
    <source>
        <dbReference type="EMBL" id="VTO17429.1"/>
    </source>
</evidence>
<dbReference type="AlphaFoldDB" id="A0A4P1KDB1"/>
<reference evidence="2 3" key="1">
    <citation type="submission" date="2019-04" db="EMBL/GenBank/DDBJ databases">
        <authorList>
            <consortium name="Pathogen Informatics"/>
        </authorList>
    </citation>
    <scope>NUCLEOTIDE SEQUENCE [LARGE SCALE GENOMIC DNA]</scope>
    <source>
        <strain evidence="2 3">NCTC9239</strain>
    </source>
</reference>
<name>A0A4P1KDB1_9CAUL</name>
<protein>
    <submittedName>
        <fullName evidence="2">UDP-N-acetylenolpyruvoylglucosamine reductase</fullName>
    </submittedName>
</protein>